<proteinExistence type="predicted"/>
<dbReference type="EMBL" id="BDGG01000003">
    <property type="protein sequence ID" value="GAU94759.1"/>
    <property type="molecule type" value="Genomic_DNA"/>
</dbReference>
<evidence type="ECO:0000313" key="2">
    <source>
        <dbReference type="Proteomes" id="UP000186922"/>
    </source>
</evidence>
<reference evidence="1 2" key="1">
    <citation type="journal article" date="2016" name="Nat. Commun.">
        <title>Extremotolerant tardigrade genome and improved radiotolerance of human cultured cells by tardigrade-unique protein.</title>
        <authorList>
            <person name="Hashimoto T."/>
            <person name="Horikawa D.D."/>
            <person name="Saito Y."/>
            <person name="Kuwahara H."/>
            <person name="Kozuka-Hata H."/>
            <person name="Shin-I T."/>
            <person name="Minakuchi Y."/>
            <person name="Ohishi K."/>
            <person name="Motoyama A."/>
            <person name="Aizu T."/>
            <person name="Enomoto A."/>
            <person name="Kondo K."/>
            <person name="Tanaka S."/>
            <person name="Hara Y."/>
            <person name="Koshikawa S."/>
            <person name="Sagara H."/>
            <person name="Miura T."/>
            <person name="Yokobori S."/>
            <person name="Miyagawa K."/>
            <person name="Suzuki Y."/>
            <person name="Kubo T."/>
            <person name="Oyama M."/>
            <person name="Kohara Y."/>
            <person name="Fujiyama A."/>
            <person name="Arakawa K."/>
            <person name="Katayama T."/>
            <person name="Toyoda A."/>
            <person name="Kunieda T."/>
        </authorList>
    </citation>
    <scope>NUCLEOTIDE SEQUENCE [LARGE SCALE GENOMIC DNA]</scope>
    <source>
        <strain evidence="1 2">YOKOZUNA-1</strain>
    </source>
</reference>
<protein>
    <submittedName>
        <fullName evidence="1">Uncharacterized protein</fullName>
    </submittedName>
</protein>
<accession>A0A1D1UYR1</accession>
<dbReference type="Proteomes" id="UP000186922">
    <property type="component" value="Unassembled WGS sequence"/>
</dbReference>
<organism evidence="1 2">
    <name type="scientific">Ramazzottius varieornatus</name>
    <name type="common">Water bear</name>
    <name type="synonym">Tardigrade</name>
    <dbReference type="NCBI Taxonomy" id="947166"/>
    <lineage>
        <taxon>Eukaryota</taxon>
        <taxon>Metazoa</taxon>
        <taxon>Ecdysozoa</taxon>
        <taxon>Tardigrada</taxon>
        <taxon>Eutardigrada</taxon>
        <taxon>Parachela</taxon>
        <taxon>Hypsibioidea</taxon>
        <taxon>Ramazzottiidae</taxon>
        <taxon>Ramazzottius</taxon>
    </lineage>
</organism>
<sequence length="70" mass="7624">MATQAWRFAIIRELRSTRILPDYQRLGACLAGWHSTDESGITFGLSSNLGAVSIKQHVIHDGRSLPGATS</sequence>
<gene>
    <name evidence="1" type="primary">RvY_06478-1</name>
    <name evidence="1" type="synonym">RvY_06478.1</name>
    <name evidence="1" type="ORF">RvY_06478</name>
</gene>
<dbReference type="AlphaFoldDB" id="A0A1D1UYR1"/>
<evidence type="ECO:0000313" key="1">
    <source>
        <dbReference type="EMBL" id="GAU94759.1"/>
    </source>
</evidence>
<name>A0A1D1UYR1_RAMVA</name>
<keyword evidence="2" id="KW-1185">Reference proteome</keyword>
<comment type="caution">
    <text evidence="1">The sequence shown here is derived from an EMBL/GenBank/DDBJ whole genome shotgun (WGS) entry which is preliminary data.</text>
</comment>